<keyword evidence="6 12" id="KW-1003">Cell membrane</keyword>
<evidence type="ECO:0000256" key="1">
    <source>
        <dbReference type="ARBA" id="ARBA00002442"/>
    </source>
</evidence>
<keyword evidence="11 12" id="KW-0472">Membrane</keyword>
<keyword evidence="5 12" id="KW-0813">Transport</keyword>
<evidence type="ECO:0000313" key="13">
    <source>
        <dbReference type="EMBL" id="MCV2868347.1"/>
    </source>
</evidence>
<dbReference type="Pfam" id="PF04995">
    <property type="entry name" value="CcmD"/>
    <property type="match status" value="1"/>
</dbReference>
<reference evidence="13 14" key="1">
    <citation type="submission" date="2022-10" db="EMBL/GenBank/DDBJ databases">
        <title>Defluviimonas sp. nov., isolated from ocean surface water.</title>
        <authorList>
            <person name="He W."/>
            <person name="Wang L."/>
            <person name="Zhang D.-F."/>
        </authorList>
    </citation>
    <scope>NUCLEOTIDE SEQUENCE [LARGE SCALE GENOMIC DNA]</scope>
    <source>
        <strain evidence="13 14">WL0002</strain>
    </source>
</reference>
<dbReference type="EMBL" id="JAOWKY010000001">
    <property type="protein sequence ID" value="MCV2868347.1"/>
    <property type="molecule type" value="Genomic_DNA"/>
</dbReference>
<evidence type="ECO:0000256" key="6">
    <source>
        <dbReference type="ARBA" id="ARBA00022475"/>
    </source>
</evidence>
<sequence>MMVELGKYAGTVLAAYGITILLVLGLVAISLRRGARVKRALEAQERRMAKNG</sequence>
<keyword evidence="14" id="KW-1185">Reference proteome</keyword>
<keyword evidence="9 12" id="KW-0201">Cytochrome c-type biogenesis</keyword>
<protein>
    <recommendedName>
        <fullName evidence="4 12">Heme exporter protein D</fullName>
    </recommendedName>
</protein>
<evidence type="ECO:0000256" key="7">
    <source>
        <dbReference type="ARBA" id="ARBA00022519"/>
    </source>
</evidence>
<feature type="transmembrane region" description="Helical" evidence="12">
    <location>
        <begin position="12"/>
        <end position="31"/>
    </location>
</feature>
<keyword evidence="7 12" id="KW-0997">Cell inner membrane</keyword>
<name>A0ABT2ZB49_9RHOB</name>
<organism evidence="13 14">
    <name type="scientific">Albidovulum marisflavi</name>
    <dbReference type="NCBI Taxonomy" id="2984159"/>
    <lineage>
        <taxon>Bacteria</taxon>
        <taxon>Pseudomonadati</taxon>
        <taxon>Pseudomonadota</taxon>
        <taxon>Alphaproteobacteria</taxon>
        <taxon>Rhodobacterales</taxon>
        <taxon>Paracoccaceae</taxon>
        <taxon>Albidovulum</taxon>
    </lineage>
</organism>
<evidence type="ECO:0000256" key="2">
    <source>
        <dbReference type="ARBA" id="ARBA00004377"/>
    </source>
</evidence>
<dbReference type="NCBIfam" id="TIGR03141">
    <property type="entry name" value="cytochro_ccmD"/>
    <property type="match status" value="1"/>
</dbReference>
<evidence type="ECO:0000256" key="12">
    <source>
        <dbReference type="RuleBase" id="RU363101"/>
    </source>
</evidence>
<dbReference type="Proteomes" id="UP001652542">
    <property type="component" value="Unassembled WGS sequence"/>
</dbReference>
<accession>A0ABT2ZB49</accession>
<evidence type="ECO:0000256" key="5">
    <source>
        <dbReference type="ARBA" id="ARBA00022448"/>
    </source>
</evidence>
<keyword evidence="8 12" id="KW-0812">Transmembrane</keyword>
<evidence type="ECO:0000256" key="11">
    <source>
        <dbReference type="ARBA" id="ARBA00023136"/>
    </source>
</evidence>
<keyword evidence="10 12" id="KW-1133">Transmembrane helix</keyword>
<evidence type="ECO:0000256" key="3">
    <source>
        <dbReference type="ARBA" id="ARBA00008741"/>
    </source>
</evidence>
<evidence type="ECO:0000256" key="10">
    <source>
        <dbReference type="ARBA" id="ARBA00022989"/>
    </source>
</evidence>
<gene>
    <name evidence="13" type="primary">ccmD</name>
    <name evidence="13" type="ORF">OEW28_06865</name>
</gene>
<evidence type="ECO:0000256" key="9">
    <source>
        <dbReference type="ARBA" id="ARBA00022748"/>
    </source>
</evidence>
<evidence type="ECO:0000256" key="8">
    <source>
        <dbReference type="ARBA" id="ARBA00022692"/>
    </source>
</evidence>
<dbReference type="InterPro" id="IPR007078">
    <property type="entry name" value="Haem_export_protD_CcmD"/>
</dbReference>
<proteinExistence type="inferred from homology"/>
<comment type="function">
    <text evidence="1 12">Required for the export of heme to the periplasm for the biogenesis of c-type cytochromes.</text>
</comment>
<comment type="similarity">
    <text evidence="3 12">Belongs to the CcmD/CycX/HelD family.</text>
</comment>
<comment type="caution">
    <text evidence="13">The sequence shown here is derived from an EMBL/GenBank/DDBJ whole genome shotgun (WGS) entry which is preliminary data.</text>
</comment>
<comment type="subcellular location">
    <subcellularLocation>
        <location evidence="2 12">Cell inner membrane</location>
        <topology evidence="2 12">Single-pass membrane protein</topology>
    </subcellularLocation>
</comment>
<evidence type="ECO:0000256" key="4">
    <source>
        <dbReference type="ARBA" id="ARBA00016461"/>
    </source>
</evidence>
<evidence type="ECO:0000313" key="14">
    <source>
        <dbReference type="Proteomes" id="UP001652542"/>
    </source>
</evidence>